<dbReference type="InterPro" id="IPR003870">
    <property type="entry name" value="DUF222"/>
</dbReference>
<keyword evidence="3" id="KW-0378">Hydrolase</keyword>
<dbReference type="CDD" id="cd00085">
    <property type="entry name" value="HNHc"/>
    <property type="match status" value="1"/>
</dbReference>
<sequence length="421" mass="45633">MDFSPLAPHPVLLCVENVESELKAVRGVQPTFMTTAQKELALLGIASAEAQLAELKLRVLAAAGDLAETEGARDLGSWLSGHTNADLRAARAETALADALDRRWRHVAAGMADGTVSPAQAKVVVDALDALPEGLDRDLVAKAEGQLVAWCTRFAPHELRALGKRILAVVDPGTAEEADAKRLHEEEQSARAKMRLTFKPQGDGTTRLSGLLPDSAATRLKTYLDAYTSPRNPKNTPTGAGEAERIPSARKLAHALCTLLEHLDPRKLPEHGGDATTLIVTMSLEDLRKELGTAGILDGTDPALGPNLSAAEARRLACTAQIIPAVLGTNSEVLDLGRADRLFRPPQRRAIRLRDRRCRAQGCDQPAVWCETHHLQPWVQGGATDLANGITLCAWHHHRVHDPRYEHQLLPDGDLVIRRKT</sequence>
<dbReference type="Proteomes" id="UP001501821">
    <property type="component" value="Unassembled WGS sequence"/>
</dbReference>
<dbReference type="Pfam" id="PF01844">
    <property type="entry name" value="HNH"/>
    <property type="match status" value="1"/>
</dbReference>
<keyword evidence="3" id="KW-0540">Nuclease</keyword>
<dbReference type="SMART" id="SM00507">
    <property type="entry name" value="HNHc"/>
    <property type="match status" value="1"/>
</dbReference>
<evidence type="ECO:0000256" key="1">
    <source>
        <dbReference type="ARBA" id="ARBA00023450"/>
    </source>
</evidence>
<comment type="similarity">
    <text evidence="1">Belongs to the Rv1128c/1148c/1588c/1702c/1945/3466 family.</text>
</comment>
<keyword evidence="4" id="KW-1185">Reference proteome</keyword>
<comment type="caution">
    <text evidence="3">The sequence shown here is derived from an EMBL/GenBank/DDBJ whole genome shotgun (WGS) entry which is preliminary data.</text>
</comment>
<evidence type="ECO:0000259" key="2">
    <source>
        <dbReference type="SMART" id="SM00507"/>
    </source>
</evidence>
<accession>A0ABP7IE78</accession>
<keyword evidence="3" id="KW-0255">Endonuclease</keyword>
<gene>
    <name evidence="3" type="ORF">GCM10022242_17890</name>
</gene>
<protein>
    <submittedName>
        <fullName evidence="3">HNH endonuclease signature motif containing protein</fullName>
    </submittedName>
</protein>
<dbReference type="Pfam" id="PF02720">
    <property type="entry name" value="DUF222"/>
    <property type="match status" value="1"/>
</dbReference>
<dbReference type="InterPro" id="IPR002711">
    <property type="entry name" value="HNH"/>
</dbReference>
<dbReference type="GO" id="GO:0004519">
    <property type="term" value="F:endonuclease activity"/>
    <property type="evidence" value="ECO:0007669"/>
    <property type="project" value="UniProtKB-KW"/>
</dbReference>
<proteinExistence type="inferred from homology"/>
<organism evidence="3 4">
    <name type="scientific">Nocardioides panacisoli</name>
    <dbReference type="NCBI Taxonomy" id="627624"/>
    <lineage>
        <taxon>Bacteria</taxon>
        <taxon>Bacillati</taxon>
        <taxon>Actinomycetota</taxon>
        <taxon>Actinomycetes</taxon>
        <taxon>Propionibacteriales</taxon>
        <taxon>Nocardioidaceae</taxon>
        <taxon>Nocardioides</taxon>
    </lineage>
</organism>
<evidence type="ECO:0000313" key="4">
    <source>
        <dbReference type="Proteomes" id="UP001501821"/>
    </source>
</evidence>
<name>A0ABP7IE78_9ACTN</name>
<dbReference type="InterPro" id="IPR003615">
    <property type="entry name" value="HNH_nuc"/>
</dbReference>
<evidence type="ECO:0000313" key="3">
    <source>
        <dbReference type="EMBL" id="GAA3816222.1"/>
    </source>
</evidence>
<reference evidence="4" key="1">
    <citation type="journal article" date="2019" name="Int. J. Syst. Evol. Microbiol.">
        <title>The Global Catalogue of Microorganisms (GCM) 10K type strain sequencing project: providing services to taxonomists for standard genome sequencing and annotation.</title>
        <authorList>
            <consortium name="The Broad Institute Genomics Platform"/>
            <consortium name="The Broad Institute Genome Sequencing Center for Infectious Disease"/>
            <person name="Wu L."/>
            <person name="Ma J."/>
        </authorList>
    </citation>
    <scope>NUCLEOTIDE SEQUENCE [LARGE SCALE GENOMIC DNA]</scope>
    <source>
        <strain evidence="4">JCM 16953</strain>
    </source>
</reference>
<dbReference type="RefSeq" id="WP_344774492.1">
    <property type="nucleotide sequence ID" value="NZ_BAABAH010000005.1"/>
</dbReference>
<dbReference type="EMBL" id="BAABAH010000005">
    <property type="protein sequence ID" value="GAA3816222.1"/>
    <property type="molecule type" value="Genomic_DNA"/>
</dbReference>
<dbReference type="Gene3D" id="1.10.30.50">
    <property type="match status" value="1"/>
</dbReference>
<feature type="domain" description="HNH nuclease" evidence="2">
    <location>
        <begin position="346"/>
        <end position="399"/>
    </location>
</feature>